<organism evidence="1 2">
    <name type="scientific">Actinidia rufa</name>
    <dbReference type="NCBI Taxonomy" id="165716"/>
    <lineage>
        <taxon>Eukaryota</taxon>
        <taxon>Viridiplantae</taxon>
        <taxon>Streptophyta</taxon>
        <taxon>Embryophyta</taxon>
        <taxon>Tracheophyta</taxon>
        <taxon>Spermatophyta</taxon>
        <taxon>Magnoliopsida</taxon>
        <taxon>eudicotyledons</taxon>
        <taxon>Gunneridae</taxon>
        <taxon>Pentapetalae</taxon>
        <taxon>asterids</taxon>
        <taxon>Ericales</taxon>
        <taxon>Actinidiaceae</taxon>
        <taxon>Actinidia</taxon>
    </lineage>
</organism>
<protein>
    <submittedName>
        <fullName evidence="1">Uncharacterized protein</fullName>
    </submittedName>
</protein>
<keyword evidence="2" id="KW-1185">Reference proteome</keyword>
<comment type="caution">
    <text evidence="1">The sequence shown here is derived from an EMBL/GenBank/DDBJ whole genome shotgun (WGS) entry which is preliminary data.</text>
</comment>
<dbReference type="EMBL" id="BJWL01000027">
    <property type="protein sequence ID" value="GFZ19292.1"/>
    <property type="molecule type" value="Genomic_DNA"/>
</dbReference>
<gene>
    <name evidence="1" type="ORF">Acr_27g0010310</name>
</gene>
<dbReference type="Proteomes" id="UP000585474">
    <property type="component" value="Unassembled WGS sequence"/>
</dbReference>
<proteinExistence type="predicted"/>
<evidence type="ECO:0000313" key="1">
    <source>
        <dbReference type="EMBL" id="GFZ19292.1"/>
    </source>
</evidence>
<evidence type="ECO:0000313" key="2">
    <source>
        <dbReference type="Proteomes" id="UP000585474"/>
    </source>
</evidence>
<sequence length="198" mass="21392">MKRWRASMPIDSESVTAAEAVGRVLSGRRKGGLALGKIGEREGVFEWSGGGGGGLGMGGATETEQKAAIDESENEEMGTKPMVLSQTATNCTKCLIQRCGHGDGQSRVQTIGTFRQEITLVSLKRWRGYIYFDMDSQFHALKAVASAAEEVIRPRLREIKHVPPSPGNVGDEVLVIAVVVVCLVHLQDIVGVLVKHKH</sequence>
<accession>A0A7J0H866</accession>
<dbReference type="AlphaFoldDB" id="A0A7J0H866"/>
<name>A0A7J0H866_9ERIC</name>
<reference evidence="1 2" key="1">
    <citation type="submission" date="2019-07" db="EMBL/GenBank/DDBJ databases">
        <title>De Novo Assembly of kiwifruit Actinidia rufa.</title>
        <authorList>
            <person name="Sugita-Konishi S."/>
            <person name="Sato K."/>
            <person name="Mori E."/>
            <person name="Abe Y."/>
            <person name="Kisaki G."/>
            <person name="Hamano K."/>
            <person name="Suezawa K."/>
            <person name="Otani M."/>
            <person name="Fukuda T."/>
            <person name="Manabe T."/>
            <person name="Gomi K."/>
            <person name="Tabuchi M."/>
            <person name="Akimitsu K."/>
            <person name="Kataoka I."/>
        </authorList>
    </citation>
    <scope>NUCLEOTIDE SEQUENCE [LARGE SCALE GENOMIC DNA]</scope>
    <source>
        <strain evidence="2">cv. Fuchu</strain>
    </source>
</reference>